<dbReference type="PANTHER" id="PTHR15140">
    <property type="entry name" value="TUBULIN-SPECIFIC CHAPERONE E"/>
    <property type="match status" value="1"/>
</dbReference>
<sequence length="289" mass="33396">MESIVIYSFPAELVYLRYFAAQIAQESITSSMTNLWNLQTLIIKPKEGKLTLPITVWKMVKLRHIHIDNAYFSLNDGKELLENLETLSSPSFSCPKGVELLLRKTPNLRELACSFVDFKDDLFPKLDFPAQLETLEIHLATGSMIDGPCNFPSSLRNLTMSRFSLGSCHESNIANLPQLQVLRLVDIVFDNKEWKVRDDEFPELIDLKVEDCVFFEEWNVSDDALPRLHHLVLRKCQYLKVIPDCFQEISSLKSIEIKWCNKSVEKSGIDILRTKVEDYQISDFRVFIN</sequence>
<proteinExistence type="predicted"/>
<evidence type="ECO:0000313" key="1">
    <source>
        <dbReference type="RefSeq" id="XP_016435329.1"/>
    </source>
</evidence>
<dbReference type="SUPFAM" id="SSF52058">
    <property type="entry name" value="L domain-like"/>
    <property type="match status" value="1"/>
</dbReference>
<dbReference type="KEGG" id="nta:107761603"/>
<name>A0A1S3X5Y3_TOBAC</name>
<dbReference type="Gene3D" id="3.80.10.10">
    <property type="entry name" value="Ribonuclease Inhibitor"/>
    <property type="match status" value="1"/>
</dbReference>
<dbReference type="AlphaFoldDB" id="A0A1S3X5Y3"/>
<organism evidence="1">
    <name type="scientific">Nicotiana tabacum</name>
    <name type="common">Common tobacco</name>
    <dbReference type="NCBI Taxonomy" id="4097"/>
    <lineage>
        <taxon>Eukaryota</taxon>
        <taxon>Viridiplantae</taxon>
        <taxon>Streptophyta</taxon>
        <taxon>Embryophyta</taxon>
        <taxon>Tracheophyta</taxon>
        <taxon>Spermatophyta</taxon>
        <taxon>Magnoliopsida</taxon>
        <taxon>eudicotyledons</taxon>
        <taxon>Gunneridae</taxon>
        <taxon>Pentapetalae</taxon>
        <taxon>asterids</taxon>
        <taxon>lamiids</taxon>
        <taxon>Solanales</taxon>
        <taxon>Solanaceae</taxon>
        <taxon>Nicotianoideae</taxon>
        <taxon>Nicotianeae</taxon>
        <taxon>Nicotiana</taxon>
    </lineage>
</organism>
<dbReference type="OrthoDB" id="1214993at2759"/>
<dbReference type="InterPro" id="IPR032675">
    <property type="entry name" value="LRR_dom_sf"/>
</dbReference>
<dbReference type="STRING" id="4097.A0A1S3X5Y3"/>
<dbReference type="PANTHER" id="PTHR15140:SF42">
    <property type="entry name" value="LATE BLIGHT RESISTANCE PROTEIN R1-A-LIKE"/>
    <property type="match status" value="1"/>
</dbReference>
<dbReference type="PaxDb" id="4097-A0A1S3X5Y3"/>
<accession>A0A1S3X5Y3</accession>
<protein>
    <submittedName>
        <fullName evidence="1">Late blight resistance protein homolog R1A-3</fullName>
    </submittedName>
</protein>
<gene>
    <name evidence="1" type="primary">LOC107761603</name>
</gene>
<dbReference type="RefSeq" id="XP_016435329.1">
    <property type="nucleotide sequence ID" value="XM_016579843.1"/>
</dbReference>
<reference evidence="1" key="1">
    <citation type="submission" date="2025-08" db="UniProtKB">
        <authorList>
            <consortium name="RefSeq"/>
        </authorList>
    </citation>
    <scope>IDENTIFICATION</scope>
</reference>